<protein>
    <recommendedName>
        <fullName evidence="13">Glutamate receptor</fullName>
    </recommendedName>
</protein>
<evidence type="ECO:0000256" key="12">
    <source>
        <dbReference type="ARBA" id="ARBA00023303"/>
    </source>
</evidence>
<dbReference type="Gene3D" id="3.40.190.10">
    <property type="entry name" value="Periplasmic binding protein-like II"/>
    <property type="match status" value="2"/>
</dbReference>
<sequence>MVDGGEDPPTTTRYFKGSIGAIIDYSSRIGKEEKVAMEMAIEDFYNTTDHRRVLYVKDSRREPVRAVLAAMDLIHKQQVQAILGLRTWEEASLVADLGNRSHVPILSFAEATPPWASERWPFLVRASHSQDAQMRAVAAIVASWGWRRVTFVYEDMDSASTRVIQNLATVLREVGSEIDHLVALPPFASSSSLSEELVKLQSRQCRVLVLHSSLPLATRLFIEANKMEMMAKGYVWITTDSVTSLVHSISASNISSMQGIVGVKSHFPQIGARFRDFHVRFCTRFRSEYLTEENSEPGIFAVQAYDAVWAVALAMEKRIKVKYSKNSKERLGLAVSKGGRQLLHGILHTDFEGLTGKLAWQSAPAHTFQIVNVIGKSYRELGFWTEGEGFSVSTHDGDAHNTSMRILGHVFWPGDPRWVPRGWALPTIAKPLKIGVPYNATFKQYVNVEHDMNVGGNWIITGFSIDVFKAMVDKLPYQLSYNFIPYNGTYDSMVEQIHLKKFDAVVGDTAILAKRSEHAEFSHPYTEPGLVMIVTVQPKTSNRCWLFMRPFTKSMWVLTGAINVYNGFVIWMIERNHYSELKGSICNQIGIMLWLSFTTLFSLHGERLHSNLSRMAMVMWLFVALVITQSYTASLTSMLTVQRLEPTIADVESLRNSNAKVGCSGTSFVVKYLEEVLHFDSKNIMRINSSEVYHQVLKSGAIAAAFLEAPYANLFIAKNCKGFVIAGPTYKIGGFGFAFSKGSSMVPDISEAILKVSESGRLQELETKLINSSKCSNASSNDDQGSLSPHSFWVLFIVTGGISTVALVLFVFPLRWHLNDSIGAILAYKSMRGLIFAFMKHMGVERANPSEEMTIESHGHGPNVET</sequence>
<dbReference type="InterPro" id="IPR028082">
    <property type="entry name" value="Peripla_BP_I"/>
</dbReference>
<dbReference type="Proteomes" id="UP000655225">
    <property type="component" value="Unassembled WGS sequence"/>
</dbReference>
<evidence type="ECO:0000256" key="11">
    <source>
        <dbReference type="ARBA" id="ARBA00023286"/>
    </source>
</evidence>
<dbReference type="PIRSF" id="PIRSF037090">
    <property type="entry name" value="Iontro_Glu-like_rcpt_pln"/>
    <property type="match status" value="1"/>
</dbReference>
<evidence type="ECO:0000256" key="15">
    <source>
        <dbReference type="SAM" id="Phobius"/>
    </source>
</evidence>
<feature type="transmembrane region" description="Helical" evidence="15">
    <location>
        <begin position="792"/>
        <end position="816"/>
    </location>
</feature>
<evidence type="ECO:0000256" key="3">
    <source>
        <dbReference type="ARBA" id="ARBA00022448"/>
    </source>
</evidence>
<feature type="transmembrane region" description="Helical" evidence="15">
    <location>
        <begin position="615"/>
        <end position="633"/>
    </location>
</feature>
<evidence type="ECO:0000313" key="18">
    <source>
        <dbReference type="Proteomes" id="UP000655225"/>
    </source>
</evidence>
<dbReference type="OMA" id="MFQIVNV"/>
<feature type="transmembrane region" description="Helical" evidence="15">
    <location>
        <begin position="554"/>
        <end position="573"/>
    </location>
</feature>
<dbReference type="FunFam" id="3.40.50.2300:FF:000188">
    <property type="entry name" value="Glutamate receptor"/>
    <property type="match status" value="1"/>
</dbReference>
<keyword evidence="7 13" id="KW-0406">Ion transport</keyword>
<evidence type="ECO:0000256" key="8">
    <source>
        <dbReference type="ARBA" id="ARBA00023136"/>
    </source>
</evidence>
<reference evidence="17 18" key="1">
    <citation type="submission" date="2020-04" db="EMBL/GenBank/DDBJ databases">
        <title>Plant Genome Project.</title>
        <authorList>
            <person name="Zhang R.-G."/>
        </authorList>
    </citation>
    <scope>NUCLEOTIDE SEQUENCE [LARGE SCALE GENOMIC DNA]</scope>
    <source>
        <strain evidence="17">YNK0</strain>
        <tissue evidence="17">Leaf</tissue>
    </source>
</reference>
<keyword evidence="9 13" id="KW-0675">Receptor</keyword>
<evidence type="ECO:0000256" key="9">
    <source>
        <dbReference type="ARBA" id="ARBA00023170"/>
    </source>
</evidence>
<comment type="function">
    <text evidence="13">Glutamate-gated receptor that probably acts as non-selective cation channel.</text>
</comment>
<dbReference type="PANTHER" id="PTHR34836:SF9">
    <property type="entry name" value="RECEPTOR LIGAND BINDING REGION DOMAIN-CONTAINING PROTEIN"/>
    <property type="match status" value="1"/>
</dbReference>
<dbReference type="PANTHER" id="PTHR34836">
    <property type="entry name" value="OS06G0188250 PROTEIN"/>
    <property type="match status" value="1"/>
</dbReference>
<feature type="transmembrane region" description="Helical" evidence="15">
    <location>
        <begin position="585"/>
        <end position="603"/>
    </location>
</feature>
<evidence type="ECO:0000256" key="13">
    <source>
        <dbReference type="PIRNR" id="PIRNR037090"/>
    </source>
</evidence>
<evidence type="ECO:0000256" key="1">
    <source>
        <dbReference type="ARBA" id="ARBA00004141"/>
    </source>
</evidence>
<dbReference type="InterPro" id="IPR001828">
    <property type="entry name" value="ANF_lig-bd_rcpt"/>
</dbReference>
<evidence type="ECO:0000256" key="10">
    <source>
        <dbReference type="ARBA" id="ARBA00023180"/>
    </source>
</evidence>
<evidence type="ECO:0000256" key="4">
    <source>
        <dbReference type="ARBA" id="ARBA00022692"/>
    </source>
</evidence>
<dbReference type="InterPro" id="IPR044440">
    <property type="entry name" value="GABAb_receptor_plant_PBP1"/>
</dbReference>
<dbReference type="FunFam" id="3.40.190.10:FF:000054">
    <property type="entry name" value="Glutamate receptor"/>
    <property type="match status" value="1"/>
</dbReference>
<evidence type="ECO:0000256" key="6">
    <source>
        <dbReference type="ARBA" id="ARBA00022989"/>
    </source>
</evidence>
<dbReference type="Pfam" id="PF00060">
    <property type="entry name" value="Lig_chan"/>
    <property type="match status" value="1"/>
</dbReference>
<comment type="caution">
    <text evidence="17">The sequence shown here is derived from an EMBL/GenBank/DDBJ whole genome shotgun (WGS) entry which is preliminary data.</text>
</comment>
<keyword evidence="12 13" id="KW-0407">Ion channel</keyword>
<dbReference type="GO" id="GO:0015276">
    <property type="term" value="F:ligand-gated monoatomic ion channel activity"/>
    <property type="evidence" value="ECO:0007669"/>
    <property type="project" value="InterPro"/>
</dbReference>
<keyword evidence="6 15" id="KW-1133">Transmembrane helix</keyword>
<evidence type="ECO:0000256" key="5">
    <source>
        <dbReference type="ARBA" id="ARBA00022729"/>
    </source>
</evidence>
<evidence type="ECO:0000256" key="14">
    <source>
        <dbReference type="PIRSR" id="PIRSR037090-50"/>
    </source>
</evidence>
<evidence type="ECO:0000313" key="17">
    <source>
        <dbReference type="EMBL" id="KAF8391283.1"/>
    </source>
</evidence>
<feature type="disulfide bond" evidence="14">
    <location>
        <begin position="720"/>
        <end position="775"/>
    </location>
</feature>
<proteinExistence type="inferred from homology"/>
<evidence type="ECO:0000256" key="7">
    <source>
        <dbReference type="ARBA" id="ARBA00023065"/>
    </source>
</evidence>
<name>A0A834YRG4_TETSI</name>
<dbReference type="Gene3D" id="1.10.287.70">
    <property type="match status" value="1"/>
</dbReference>
<dbReference type="InterPro" id="IPR017103">
    <property type="entry name" value="Iontropic_Glu_rcpt_pln"/>
</dbReference>
<dbReference type="OrthoDB" id="5984008at2759"/>
<accession>A0A834YRG4</accession>
<dbReference type="CDD" id="cd19990">
    <property type="entry name" value="PBP1_GABAb_receptor_plant"/>
    <property type="match status" value="1"/>
</dbReference>
<dbReference type="FunFam" id="1.10.287.70:FF:000172">
    <property type="entry name" value="Glutamate receptor"/>
    <property type="match status" value="1"/>
</dbReference>
<keyword evidence="18" id="KW-1185">Reference proteome</keyword>
<gene>
    <name evidence="17" type="ORF">HHK36_023585</name>
</gene>
<dbReference type="SUPFAM" id="SSF53822">
    <property type="entry name" value="Periplasmic binding protein-like I"/>
    <property type="match status" value="1"/>
</dbReference>
<keyword evidence="8 13" id="KW-0472">Membrane</keyword>
<comment type="similarity">
    <text evidence="2 13">Belongs to the glutamate-gated ion channel (TC 1.A.10.1) family.</text>
</comment>
<dbReference type="Pfam" id="PF01094">
    <property type="entry name" value="ANF_receptor"/>
    <property type="match status" value="1"/>
</dbReference>
<evidence type="ECO:0000256" key="2">
    <source>
        <dbReference type="ARBA" id="ARBA00008685"/>
    </source>
</evidence>
<dbReference type="CDD" id="cd13686">
    <property type="entry name" value="GluR_Plant"/>
    <property type="match status" value="1"/>
</dbReference>
<dbReference type="SUPFAM" id="SSF53850">
    <property type="entry name" value="Periplasmic binding protein-like II"/>
    <property type="match status" value="1"/>
</dbReference>
<dbReference type="InterPro" id="IPR001320">
    <property type="entry name" value="Iontro_rcpt_C"/>
</dbReference>
<dbReference type="GO" id="GO:0016020">
    <property type="term" value="C:membrane"/>
    <property type="evidence" value="ECO:0007669"/>
    <property type="project" value="UniProtKB-SubCell"/>
</dbReference>
<organism evidence="17 18">
    <name type="scientific">Tetracentron sinense</name>
    <name type="common">Spur-leaf</name>
    <dbReference type="NCBI Taxonomy" id="13715"/>
    <lineage>
        <taxon>Eukaryota</taxon>
        <taxon>Viridiplantae</taxon>
        <taxon>Streptophyta</taxon>
        <taxon>Embryophyta</taxon>
        <taxon>Tracheophyta</taxon>
        <taxon>Spermatophyta</taxon>
        <taxon>Magnoliopsida</taxon>
        <taxon>Trochodendrales</taxon>
        <taxon>Trochodendraceae</taxon>
        <taxon>Tetracentron</taxon>
    </lineage>
</organism>
<comment type="subcellular location">
    <subcellularLocation>
        <location evidence="1">Membrane</location>
        <topology evidence="1">Multi-pass membrane protein</topology>
    </subcellularLocation>
</comment>
<keyword evidence="10" id="KW-0325">Glycoprotein</keyword>
<dbReference type="Gene3D" id="3.40.50.2300">
    <property type="match status" value="2"/>
</dbReference>
<keyword evidence="3 13" id="KW-0813">Transport</keyword>
<dbReference type="SMART" id="SM00079">
    <property type="entry name" value="PBPe"/>
    <property type="match status" value="1"/>
</dbReference>
<dbReference type="EMBL" id="JABCRI010000017">
    <property type="protein sequence ID" value="KAF8391283.1"/>
    <property type="molecule type" value="Genomic_DNA"/>
</dbReference>
<keyword evidence="5" id="KW-0732">Signal</keyword>
<keyword evidence="4 15" id="KW-0812">Transmembrane</keyword>
<dbReference type="AlphaFoldDB" id="A0A834YRG4"/>
<keyword evidence="14" id="KW-1015">Disulfide bond</keyword>
<evidence type="ECO:0000259" key="16">
    <source>
        <dbReference type="SMART" id="SM00079"/>
    </source>
</evidence>
<keyword evidence="11 13" id="KW-1071">Ligand-gated ion channel</keyword>
<feature type="domain" description="Ionotropic glutamate receptor C-terminal" evidence="16">
    <location>
        <begin position="431"/>
        <end position="772"/>
    </location>
</feature>
<dbReference type="InterPro" id="IPR015683">
    <property type="entry name" value="Ionotropic_Glu_rcpt"/>
</dbReference>